<dbReference type="PANTHER" id="PTHR43649">
    <property type="entry name" value="ARABINOSE-BINDING PROTEIN-RELATED"/>
    <property type="match status" value="1"/>
</dbReference>
<dbReference type="Proteomes" id="UP000680132">
    <property type="component" value="Unassembled WGS sequence"/>
</dbReference>
<evidence type="ECO:0000256" key="4">
    <source>
        <dbReference type="ARBA" id="ARBA00023139"/>
    </source>
</evidence>
<evidence type="ECO:0000256" key="3">
    <source>
        <dbReference type="ARBA" id="ARBA00023136"/>
    </source>
</evidence>
<dbReference type="SUPFAM" id="SSF53850">
    <property type="entry name" value="Periplasmic binding protein-like II"/>
    <property type="match status" value="1"/>
</dbReference>
<evidence type="ECO:0000313" key="7">
    <source>
        <dbReference type="EMBL" id="MBO3662691.1"/>
    </source>
</evidence>
<dbReference type="PROSITE" id="PS51257">
    <property type="entry name" value="PROKAR_LIPOPROTEIN"/>
    <property type="match status" value="1"/>
</dbReference>
<evidence type="ECO:0000256" key="6">
    <source>
        <dbReference type="SAM" id="SignalP"/>
    </source>
</evidence>
<feature type="signal peptide" evidence="6">
    <location>
        <begin position="1"/>
        <end position="29"/>
    </location>
</feature>
<organism evidence="7 8">
    <name type="scientific">Microbacterium stercoris</name>
    <dbReference type="NCBI Taxonomy" id="2820289"/>
    <lineage>
        <taxon>Bacteria</taxon>
        <taxon>Bacillati</taxon>
        <taxon>Actinomycetota</taxon>
        <taxon>Actinomycetes</taxon>
        <taxon>Micrococcales</taxon>
        <taxon>Microbacteriaceae</taxon>
        <taxon>Microbacterium</taxon>
    </lineage>
</organism>
<keyword evidence="2 6" id="KW-0732">Signal</keyword>
<proteinExistence type="predicted"/>
<gene>
    <name evidence="7" type="ORF">J5V96_04100</name>
</gene>
<name>A0A939QNI5_9MICO</name>
<dbReference type="PANTHER" id="PTHR43649:SF33">
    <property type="entry name" value="POLYGALACTURONAN_RHAMNOGALACTURONAN-BINDING PROTEIN YTCQ"/>
    <property type="match status" value="1"/>
</dbReference>
<evidence type="ECO:0000313" key="8">
    <source>
        <dbReference type="Proteomes" id="UP000680132"/>
    </source>
</evidence>
<dbReference type="InterPro" id="IPR050490">
    <property type="entry name" value="Bact_solute-bd_prot1"/>
</dbReference>
<keyword evidence="5" id="KW-0449">Lipoprotein</keyword>
<dbReference type="EMBL" id="JAGFOA010000001">
    <property type="protein sequence ID" value="MBO3662691.1"/>
    <property type="molecule type" value="Genomic_DNA"/>
</dbReference>
<reference evidence="7" key="1">
    <citation type="submission" date="2021-03" db="EMBL/GenBank/DDBJ databases">
        <title>Microbacterium sp. nov., a novel actinobacterium isolated from cow dung.</title>
        <authorList>
            <person name="Zhang L."/>
        </authorList>
    </citation>
    <scope>NUCLEOTIDE SEQUENCE</scope>
    <source>
        <strain evidence="7">NEAU-LLB</strain>
    </source>
</reference>
<comment type="caution">
    <text evidence="7">The sequence shown here is derived from an EMBL/GenBank/DDBJ whole genome shotgun (WGS) entry which is preliminary data.</text>
</comment>
<keyword evidence="8" id="KW-1185">Reference proteome</keyword>
<dbReference type="Gene3D" id="3.40.190.10">
    <property type="entry name" value="Periplasmic binding protein-like II"/>
    <property type="match status" value="1"/>
</dbReference>
<keyword evidence="4" id="KW-0564">Palmitate</keyword>
<sequence length="450" mass="47230">MTTAPTRARFRRRPLTAFALAAGTTVILAGCAAGGEDASARVEEGTGTGTITVWALDGQSAENEAIQGIMDDFEAANADITVDMQFIPPDQFLTGLQTASDEELPDVLAVDGPLMANYAYNGYIAPLQDWVSQETIDNQTEAIKGQNTVGGDLYAVGMMNSGLAMWGNKALLEAAGITMPTSADEAWTAEEFTGVLQTLAQQDADGKPFGVAENNGFATEYGIYAFAPILWSAGTPLIADGEAAGAIDSDAAVEAMSTFASWREFTDPDTDGSAFQSGRVALNWMGNWMYPAYREALGDDLVVGPLPDFGAGAKTGSGTIAWSMGGATKNAKAAGLLLDFLMSDEIVTTYTNANGAPPATTTVLGTSELYGEGKPLQFLSEQLNAACPTEDKLTEDCVSVSRPITAGYPVVTAEFGKALAAIWAGEDTAETLHAAARAIDRDFSDNDDYR</sequence>
<dbReference type="InterPro" id="IPR006059">
    <property type="entry name" value="SBP"/>
</dbReference>
<dbReference type="Pfam" id="PF01547">
    <property type="entry name" value="SBP_bac_1"/>
    <property type="match status" value="1"/>
</dbReference>
<dbReference type="RefSeq" id="WP_208500371.1">
    <property type="nucleotide sequence ID" value="NZ_JAGFOA010000001.1"/>
</dbReference>
<protein>
    <submittedName>
        <fullName evidence="7">Extracellular solute-binding protein</fullName>
    </submittedName>
</protein>
<evidence type="ECO:0000256" key="5">
    <source>
        <dbReference type="ARBA" id="ARBA00023288"/>
    </source>
</evidence>
<accession>A0A939QNI5</accession>
<keyword evidence="3" id="KW-0472">Membrane</keyword>
<keyword evidence="1" id="KW-1003">Cell membrane</keyword>
<feature type="chain" id="PRO_5038467911" evidence="6">
    <location>
        <begin position="30"/>
        <end position="450"/>
    </location>
</feature>
<dbReference type="AlphaFoldDB" id="A0A939QNI5"/>
<evidence type="ECO:0000256" key="1">
    <source>
        <dbReference type="ARBA" id="ARBA00022475"/>
    </source>
</evidence>
<evidence type="ECO:0000256" key="2">
    <source>
        <dbReference type="ARBA" id="ARBA00022729"/>
    </source>
</evidence>